<protein>
    <submittedName>
        <fullName evidence="5">MarR family winged helix-turn-helix transcriptional regulator</fullName>
    </submittedName>
</protein>
<dbReference type="PROSITE" id="PS01117">
    <property type="entry name" value="HTH_MARR_1"/>
    <property type="match status" value="1"/>
</dbReference>
<keyword evidence="6" id="KW-1185">Reference proteome</keyword>
<dbReference type="InterPro" id="IPR036388">
    <property type="entry name" value="WH-like_DNA-bd_sf"/>
</dbReference>
<dbReference type="InterPro" id="IPR000835">
    <property type="entry name" value="HTH_MarR-typ"/>
</dbReference>
<dbReference type="InterPro" id="IPR052526">
    <property type="entry name" value="HTH-type_Bedaq_tolerance"/>
</dbReference>
<reference evidence="6" key="1">
    <citation type="journal article" date="2019" name="Int. J. Syst. Evol. Microbiol.">
        <title>The Global Catalogue of Microorganisms (GCM) 10K type strain sequencing project: providing services to taxonomists for standard genome sequencing and annotation.</title>
        <authorList>
            <consortium name="The Broad Institute Genomics Platform"/>
            <consortium name="The Broad Institute Genome Sequencing Center for Infectious Disease"/>
            <person name="Wu L."/>
            <person name="Ma J."/>
        </authorList>
    </citation>
    <scope>NUCLEOTIDE SEQUENCE [LARGE SCALE GENOMIC DNA]</scope>
    <source>
        <strain evidence="6">ICMP 6774ER</strain>
    </source>
</reference>
<evidence type="ECO:0000256" key="1">
    <source>
        <dbReference type="ARBA" id="ARBA00023015"/>
    </source>
</evidence>
<evidence type="ECO:0000313" key="5">
    <source>
        <dbReference type="EMBL" id="MFD1932268.1"/>
    </source>
</evidence>
<name>A0ABW4SRQ5_9ACTN</name>
<dbReference type="InterPro" id="IPR036390">
    <property type="entry name" value="WH_DNA-bd_sf"/>
</dbReference>
<feature type="domain" description="HTH marR-type" evidence="4">
    <location>
        <begin position="6"/>
        <end position="137"/>
    </location>
</feature>
<dbReference type="SMART" id="SM00347">
    <property type="entry name" value="HTH_MARR"/>
    <property type="match status" value="1"/>
</dbReference>
<organism evidence="5 6">
    <name type="scientific">Nonomuraea mangrovi</name>
    <dbReference type="NCBI Taxonomy" id="2316207"/>
    <lineage>
        <taxon>Bacteria</taxon>
        <taxon>Bacillati</taxon>
        <taxon>Actinomycetota</taxon>
        <taxon>Actinomycetes</taxon>
        <taxon>Streptosporangiales</taxon>
        <taxon>Streptosporangiaceae</taxon>
        <taxon>Nonomuraea</taxon>
    </lineage>
</organism>
<dbReference type="SUPFAM" id="SSF46785">
    <property type="entry name" value="Winged helix' DNA-binding domain"/>
    <property type="match status" value="1"/>
</dbReference>
<dbReference type="Gene3D" id="1.10.287.100">
    <property type="match status" value="1"/>
</dbReference>
<keyword evidence="1" id="KW-0805">Transcription regulation</keyword>
<dbReference type="Proteomes" id="UP001597368">
    <property type="component" value="Unassembled WGS sequence"/>
</dbReference>
<evidence type="ECO:0000256" key="2">
    <source>
        <dbReference type="ARBA" id="ARBA00023125"/>
    </source>
</evidence>
<dbReference type="PANTHER" id="PTHR39515">
    <property type="entry name" value="CONSERVED PROTEIN"/>
    <property type="match status" value="1"/>
</dbReference>
<dbReference type="PANTHER" id="PTHR39515:SF2">
    <property type="entry name" value="HTH-TYPE TRANSCRIPTIONAL REGULATOR RV0880"/>
    <property type="match status" value="1"/>
</dbReference>
<comment type="caution">
    <text evidence="5">The sequence shown here is derived from an EMBL/GenBank/DDBJ whole genome shotgun (WGS) entry which is preliminary data.</text>
</comment>
<dbReference type="Pfam" id="PF12802">
    <property type="entry name" value="MarR_2"/>
    <property type="match status" value="1"/>
</dbReference>
<proteinExistence type="predicted"/>
<evidence type="ECO:0000313" key="6">
    <source>
        <dbReference type="Proteomes" id="UP001597368"/>
    </source>
</evidence>
<evidence type="ECO:0000259" key="4">
    <source>
        <dbReference type="PROSITE" id="PS50995"/>
    </source>
</evidence>
<dbReference type="PROSITE" id="PS50995">
    <property type="entry name" value="HTH_MARR_2"/>
    <property type="match status" value="1"/>
</dbReference>
<accession>A0ABW4SRQ5</accession>
<keyword evidence="2" id="KW-0238">DNA-binding</keyword>
<dbReference type="Gene3D" id="1.10.10.10">
    <property type="entry name" value="Winged helix-like DNA-binding domain superfamily/Winged helix DNA-binding domain"/>
    <property type="match status" value="1"/>
</dbReference>
<gene>
    <name evidence="5" type="ORF">ACFSKW_12365</name>
</gene>
<dbReference type="RefSeq" id="WP_379572331.1">
    <property type="nucleotide sequence ID" value="NZ_JBHUFV010000020.1"/>
</dbReference>
<keyword evidence="3" id="KW-0804">Transcription</keyword>
<dbReference type="InterPro" id="IPR023187">
    <property type="entry name" value="Tscrpt_reg_MarR-type_CS"/>
</dbReference>
<sequence>MANESAAEIRQGVTRLARRMRAVRPAGALSNNKLGVLAHLYRHGPSTPGELAAAERQRPQSLTRLFAELEQDGLVSRDSGEADRRRSVLAITRAGTDALRRDMAERDAWLTSAMAGLTETERQVLLLAGRLMDRLADS</sequence>
<dbReference type="EMBL" id="JBHUFV010000020">
    <property type="protein sequence ID" value="MFD1932268.1"/>
    <property type="molecule type" value="Genomic_DNA"/>
</dbReference>
<evidence type="ECO:0000256" key="3">
    <source>
        <dbReference type="ARBA" id="ARBA00023163"/>
    </source>
</evidence>